<dbReference type="PANTHER" id="PTHR21299">
    <property type="entry name" value="CYTIDYLATE KINASE/PANTOATE-BETA-ALANINE LIGASE"/>
    <property type="match status" value="1"/>
</dbReference>
<dbReference type="EC" id="2.7.4.25" evidence="8"/>
<dbReference type="InterPro" id="IPR003136">
    <property type="entry name" value="Cytidylate_kin"/>
</dbReference>
<evidence type="ECO:0000256" key="7">
    <source>
        <dbReference type="ARBA" id="ARBA00048478"/>
    </source>
</evidence>
<evidence type="ECO:0000256" key="2">
    <source>
        <dbReference type="ARBA" id="ARBA00022679"/>
    </source>
</evidence>
<evidence type="ECO:0000259" key="9">
    <source>
        <dbReference type="Pfam" id="PF02224"/>
    </source>
</evidence>
<evidence type="ECO:0000256" key="8">
    <source>
        <dbReference type="HAMAP-Rule" id="MF_00238"/>
    </source>
</evidence>
<feature type="binding site" evidence="8">
    <location>
        <begin position="7"/>
        <end position="15"/>
    </location>
    <ligand>
        <name>ATP</name>
        <dbReference type="ChEBI" id="CHEBI:30616"/>
    </ligand>
</feature>
<name>A0A921LTH2_9ACTN</name>
<keyword evidence="3 8" id="KW-0547">Nucleotide-binding</keyword>
<keyword evidence="5 8" id="KW-0067">ATP-binding</keyword>
<comment type="catalytic activity">
    <reaction evidence="6 8">
        <text>dCMP + ATP = dCDP + ADP</text>
        <dbReference type="Rhea" id="RHEA:25094"/>
        <dbReference type="ChEBI" id="CHEBI:30616"/>
        <dbReference type="ChEBI" id="CHEBI:57566"/>
        <dbReference type="ChEBI" id="CHEBI:58593"/>
        <dbReference type="ChEBI" id="CHEBI:456216"/>
        <dbReference type="EC" id="2.7.4.25"/>
    </reaction>
</comment>
<dbReference type="EMBL" id="DYUZ01000025">
    <property type="protein sequence ID" value="HJG37399.1"/>
    <property type="molecule type" value="Genomic_DNA"/>
</dbReference>
<dbReference type="HAMAP" id="MF_00238">
    <property type="entry name" value="Cytidyl_kinase_type1"/>
    <property type="match status" value="1"/>
</dbReference>
<dbReference type="NCBIfam" id="TIGR00017">
    <property type="entry name" value="cmk"/>
    <property type="match status" value="1"/>
</dbReference>
<proteinExistence type="inferred from homology"/>
<dbReference type="InterPro" id="IPR011994">
    <property type="entry name" value="Cytidylate_kinase_dom"/>
</dbReference>
<keyword evidence="8" id="KW-0963">Cytoplasm</keyword>
<dbReference type="Proteomes" id="UP000753256">
    <property type="component" value="Unassembled WGS sequence"/>
</dbReference>
<organism evidence="10 11">
    <name type="scientific">Enorma phocaeensis</name>
    <dbReference type="NCBI Taxonomy" id="1871019"/>
    <lineage>
        <taxon>Bacteria</taxon>
        <taxon>Bacillati</taxon>
        <taxon>Actinomycetota</taxon>
        <taxon>Coriobacteriia</taxon>
        <taxon>Coriobacteriales</taxon>
        <taxon>Coriobacteriaceae</taxon>
        <taxon>Enorma</taxon>
    </lineage>
</organism>
<comment type="catalytic activity">
    <reaction evidence="7 8">
        <text>CMP + ATP = CDP + ADP</text>
        <dbReference type="Rhea" id="RHEA:11600"/>
        <dbReference type="ChEBI" id="CHEBI:30616"/>
        <dbReference type="ChEBI" id="CHEBI:58069"/>
        <dbReference type="ChEBI" id="CHEBI:60377"/>
        <dbReference type="ChEBI" id="CHEBI:456216"/>
        <dbReference type="EC" id="2.7.4.25"/>
    </reaction>
</comment>
<evidence type="ECO:0000256" key="5">
    <source>
        <dbReference type="ARBA" id="ARBA00022840"/>
    </source>
</evidence>
<dbReference type="AlphaFoldDB" id="A0A921LTH2"/>
<dbReference type="RefSeq" id="WP_273190193.1">
    <property type="nucleotide sequence ID" value="NZ_DYUZ01000025.1"/>
</dbReference>
<dbReference type="Pfam" id="PF02224">
    <property type="entry name" value="Cytidylate_kin"/>
    <property type="match status" value="1"/>
</dbReference>
<comment type="similarity">
    <text evidence="1 8">Belongs to the cytidylate kinase family. Type 1 subfamily.</text>
</comment>
<evidence type="ECO:0000256" key="4">
    <source>
        <dbReference type="ARBA" id="ARBA00022777"/>
    </source>
</evidence>
<evidence type="ECO:0000256" key="3">
    <source>
        <dbReference type="ARBA" id="ARBA00022741"/>
    </source>
</evidence>
<keyword evidence="4 8" id="KW-0418">Kinase</keyword>
<dbReference type="Gene3D" id="3.40.50.300">
    <property type="entry name" value="P-loop containing nucleotide triphosphate hydrolases"/>
    <property type="match status" value="1"/>
</dbReference>
<sequence length="226" mass="24534">MIIAIDGPAGSGKSTIAREVARRFGFQKLDTGAMYRAVAYTAAARHIDLDDEPAVTDLARHIVITVSAAPEDGQRIAVDGEDVTREIRTPAVDATVSKVSAYPGVRKALLSHQRAAADDHDVVAEGRDIGTVVFPEAQIKVFLTADPRERARRRVAQRHEGEDITADALEDEVQRTLEALERRDELDSSRDVAPLSAAPDAVVIDSTAYTIDEVVQKIACLIEGRR</sequence>
<dbReference type="CDD" id="cd02020">
    <property type="entry name" value="CMPK"/>
    <property type="match status" value="1"/>
</dbReference>
<protein>
    <recommendedName>
        <fullName evidence="8">Cytidylate kinase</fullName>
        <shortName evidence="8">CK</shortName>
        <ecNumber evidence="8">2.7.4.25</ecNumber>
    </recommendedName>
    <alternativeName>
        <fullName evidence="8">Cytidine monophosphate kinase</fullName>
        <shortName evidence="8">CMP kinase</shortName>
    </alternativeName>
</protein>
<evidence type="ECO:0000313" key="11">
    <source>
        <dbReference type="Proteomes" id="UP000753256"/>
    </source>
</evidence>
<evidence type="ECO:0000313" key="10">
    <source>
        <dbReference type="EMBL" id="HJG37399.1"/>
    </source>
</evidence>
<reference evidence="10" key="1">
    <citation type="journal article" date="2021" name="PeerJ">
        <title>Extensive microbial diversity within the chicken gut microbiome revealed by metagenomics and culture.</title>
        <authorList>
            <person name="Gilroy R."/>
            <person name="Ravi A."/>
            <person name="Getino M."/>
            <person name="Pursley I."/>
            <person name="Horton D.L."/>
            <person name="Alikhan N.F."/>
            <person name="Baker D."/>
            <person name="Gharbi K."/>
            <person name="Hall N."/>
            <person name="Watson M."/>
            <person name="Adriaenssens E.M."/>
            <person name="Foster-Nyarko E."/>
            <person name="Jarju S."/>
            <person name="Secka A."/>
            <person name="Antonio M."/>
            <person name="Oren A."/>
            <person name="Chaudhuri R.R."/>
            <person name="La Ragione R."/>
            <person name="Hildebrand F."/>
            <person name="Pallen M.J."/>
        </authorList>
    </citation>
    <scope>NUCLEOTIDE SEQUENCE</scope>
    <source>
        <strain evidence="10">ChiHjej13B12-9602</strain>
    </source>
</reference>
<dbReference type="GO" id="GO:0005524">
    <property type="term" value="F:ATP binding"/>
    <property type="evidence" value="ECO:0007669"/>
    <property type="project" value="UniProtKB-UniRule"/>
</dbReference>
<comment type="subcellular location">
    <subcellularLocation>
        <location evidence="8">Cytoplasm</location>
    </subcellularLocation>
</comment>
<dbReference type="GO" id="GO:0015949">
    <property type="term" value="P:nucleobase-containing small molecule interconversion"/>
    <property type="evidence" value="ECO:0007669"/>
    <property type="project" value="TreeGrafter"/>
</dbReference>
<evidence type="ECO:0000256" key="1">
    <source>
        <dbReference type="ARBA" id="ARBA00009427"/>
    </source>
</evidence>
<dbReference type="GO" id="GO:0006220">
    <property type="term" value="P:pyrimidine nucleotide metabolic process"/>
    <property type="evidence" value="ECO:0007669"/>
    <property type="project" value="UniProtKB-UniRule"/>
</dbReference>
<dbReference type="InterPro" id="IPR027417">
    <property type="entry name" value="P-loop_NTPase"/>
</dbReference>
<evidence type="ECO:0000256" key="6">
    <source>
        <dbReference type="ARBA" id="ARBA00047615"/>
    </source>
</evidence>
<keyword evidence="2 8" id="KW-0808">Transferase</keyword>
<accession>A0A921LTH2</accession>
<feature type="domain" description="Cytidylate kinase" evidence="9">
    <location>
        <begin position="3"/>
        <end position="222"/>
    </location>
</feature>
<dbReference type="GO" id="GO:0005829">
    <property type="term" value="C:cytosol"/>
    <property type="evidence" value="ECO:0007669"/>
    <property type="project" value="TreeGrafter"/>
</dbReference>
<dbReference type="GO" id="GO:0036431">
    <property type="term" value="F:dCMP kinase activity"/>
    <property type="evidence" value="ECO:0007669"/>
    <property type="project" value="InterPro"/>
</dbReference>
<dbReference type="PANTHER" id="PTHR21299:SF2">
    <property type="entry name" value="CYTIDYLATE KINASE"/>
    <property type="match status" value="1"/>
</dbReference>
<dbReference type="SUPFAM" id="SSF52540">
    <property type="entry name" value="P-loop containing nucleoside triphosphate hydrolases"/>
    <property type="match status" value="1"/>
</dbReference>
<gene>
    <name evidence="8 10" type="primary">cmk</name>
    <name evidence="10" type="ORF">K8V70_06000</name>
</gene>
<reference evidence="10" key="2">
    <citation type="submission" date="2021-09" db="EMBL/GenBank/DDBJ databases">
        <authorList>
            <person name="Gilroy R."/>
        </authorList>
    </citation>
    <scope>NUCLEOTIDE SEQUENCE</scope>
    <source>
        <strain evidence="10">ChiHjej13B12-9602</strain>
    </source>
</reference>
<comment type="caution">
    <text evidence="10">The sequence shown here is derived from an EMBL/GenBank/DDBJ whole genome shotgun (WGS) entry which is preliminary data.</text>
</comment>